<comment type="caution">
    <text evidence="1">The sequence shown here is derived from an EMBL/GenBank/DDBJ whole genome shotgun (WGS) entry which is preliminary data.</text>
</comment>
<dbReference type="Pfam" id="PF14022">
    <property type="entry name" value="DUF4238"/>
    <property type="match status" value="1"/>
</dbReference>
<dbReference type="Proteomes" id="UP000642748">
    <property type="component" value="Unassembled WGS sequence"/>
</dbReference>
<dbReference type="EMBL" id="BONZ01000039">
    <property type="protein sequence ID" value="GIH16153.1"/>
    <property type="molecule type" value="Genomic_DNA"/>
</dbReference>
<dbReference type="AlphaFoldDB" id="A0A8J3VS73"/>
<proteinExistence type="predicted"/>
<accession>A0A8J3VS73</accession>
<gene>
    <name evidence="1" type="ORF">Raf01_43250</name>
</gene>
<protein>
    <recommendedName>
        <fullName evidence="3">DUF4238 domain-containing protein</fullName>
    </recommendedName>
</protein>
<reference evidence="1" key="1">
    <citation type="submission" date="2021-01" db="EMBL/GenBank/DDBJ databases">
        <title>Whole genome shotgun sequence of Rugosimonospora africana NBRC 104875.</title>
        <authorList>
            <person name="Komaki H."/>
            <person name="Tamura T."/>
        </authorList>
    </citation>
    <scope>NUCLEOTIDE SEQUENCE</scope>
    <source>
        <strain evidence="1">NBRC 104875</strain>
    </source>
</reference>
<dbReference type="RefSeq" id="WP_203919736.1">
    <property type="nucleotide sequence ID" value="NZ_BONZ01000039.1"/>
</dbReference>
<organism evidence="1 2">
    <name type="scientific">Rugosimonospora africana</name>
    <dbReference type="NCBI Taxonomy" id="556532"/>
    <lineage>
        <taxon>Bacteria</taxon>
        <taxon>Bacillati</taxon>
        <taxon>Actinomycetota</taxon>
        <taxon>Actinomycetes</taxon>
        <taxon>Micromonosporales</taxon>
        <taxon>Micromonosporaceae</taxon>
        <taxon>Rugosimonospora</taxon>
    </lineage>
</organism>
<keyword evidence="2" id="KW-1185">Reference proteome</keyword>
<evidence type="ECO:0000313" key="1">
    <source>
        <dbReference type="EMBL" id="GIH16153.1"/>
    </source>
</evidence>
<name>A0A8J3VS73_9ACTN</name>
<sequence>MGQDKARRHHQVPQFYLRGFSDGGDRVKVVRFGDRPSTFIASVKNVAVEANFYAVDWLDPAREGLAEQLIGDIERTASEALRLLVRGQELSVEQRGAVATWVVLQYVRGRGKRADSIGLQKTMLRANLAVRGKQRLASQLGLSDIARIDEIWDRVVVRGELPDPPTARYNHIRMMLKTVSRVAPAYALAHWQLVTFQRRRLFTSDQPVCLWSRPSDDPGIGLLTADAVSVPLTRNIGLVIFPQIPSNTIGESAPTTQYHRWFTTQAWMCAEEFLIMHPDDEVPDRLPSQREPQLGTLGLPAVQQFIEIGEAWHARRDHAWAAEADTSS</sequence>
<dbReference type="InterPro" id="IPR025332">
    <property type="entry name" value="DUF4238"/>
</dbReference>
<evidence type="ECO:0008006" key="3">
    <source>
        <dbReference type="Google" id="ProtNLM"/>
    </source>
</evidence>
<evidence type="ECO:0000313" key="2">
    <source>
        <dbReference type="Proteomes" id="UP000642748"/>
    </source>
</evidence>